<evidence type="ECO:0000256" key="4">
    <source>
        <dbReference type="ARBA" id="ARBA00022692"/>
    </source>
</evidence>
<evidence type="ECO:0000256" key="1">
    <source>
        <dbReference type="ARBA" id="ARBA00004448"/>
    </source>
</evidence>
<evidence type="ECO:0000256" key="9">
    <source>
        <dbReference type="ARBA" id="ARBA00023004"/>
    </source>
</evidence>
<dbReference type="GO" id="GO:0046872">
    <property type="term" value="F:metal ion binding"/>
    <property type="evidence" value="ECO:0007669"/>
    <property type="project" value="UniProtKB-KW"/>
</dbReference>
<evidence type="ECO:0000256" key="11">
    <source>
        <dbReference type="ARBA" id="ARBA00023136"/>
    </source>
</evidence>
<keyword evidence="9" id="KW-0408">Iron</keyword>
<evidence type="ECO:0000256" key="7">
    <source>
        <dbReference type="ARBA" id="ARBA00022946"/>
    </source>
</evidence>
<dbReference type="Pfam" id="PF01127">
    <property type="entry name" value="Sdh_cyt"/>
    <property type="match status" value="1"/>
</dbReference>
<evidence type="ECO:0008006" key="15">
    <source>
        <dbReference type="Google" id="ProtNLM"/>
    </source>
</evidence>
<comment type="caution">
    <text evidence="13">The sequence shown here is derived from an EMBL/GenBank/DDBJ whole genome shotgun (WGS) entry which is preliminary data.</text>
</comment>
<dbReference type="PANTHER" id="PTHR10978:SF5">
    <property type="entry name" value="SUCCINATE DEHYDROGENASE CYTOCHROME B560 SUBUNIT, MITOCHONDRIAL"/>
    <property type="match status" value="1"/>
</dbReference>
<evidence type="ECO:0000313" key="13">
    <source>
        <dbReference type="EMBL" id="KAK0415275.1"/>
    </source>
</evidence>
<dbReference type="EMBL" id="JAUCMV010000002">
    <property type="protein sequence ID" value="KAK0415275.1"/>
    <property type="molecule type" value="Genomic_DNA"/>
</dbReference>
<keyword evidence="8 12" id="KW-1133">Transmembrane helix</keyword>
<keyword evidence="6" id="KW-0999">Mitochondrion inner membrane</keyword>
<keyword evidence="7" id="KW-0809">Transit peptide</keyword>
<evidence type="ECO:0000256" key="12">
    <source>
        <dbReference type="SAM" id="Phobius"/>
    </source>
</evidence>
<dbReference type="NCBIfam" id="TIGR02970">
    <property type="entry name" value="succ_dehyd_cytB"/>
    <property type="match status" value="1"/>
</dbReference>
<keyword evidence="10" id="KW-0496">Mitochondrion</keyword>
<dbReference type="InterPro" id="IPR018495">
    <property type="entry name" value="Succ_DH_cyt_bsu_CS"/>
</dbReference>
<evidence type="ECO:0000256" key="6">
    <source>
        <dbReference type="ARBA" id="ARBA00022792"/>
    </source>
</evidence>
<dbReference type="Proteomes" id="UP001175271">
    <property type="component" value="Unassembled WGS sequence"/>
</dbReference>
<keyword evidence="5" id="KW-0479">Metal-binding</keyword>
<organism evidence="13 14">
    <name type="scientific">Steinernema hermaphroditum</name>
    <dbReference type="NCBI Taxonomy" id="289476"/>
    <lineage>
        <taxon>Eukaryota</taxon>
        <taxon>Metazoa</taxon>
        <taxon>Ecdysozoa</taxon>
        <taxon>Nematoda</taxon>
        <taxon>Chromadorea</taxon>
        <taxon>Rhabditida</taxon>
        <taxon>Tylenchina</taxon>
        <taxon>Panagrolaimomorpha</taxon>
        <taxon>Strongyloidoidea</taxon>
        <taxon>Steinernematidae</taxon>
        <taxon>Steinernema</taxon>
    </lineage>
</organism>
<evidence type="ECO:0000313" key="14">
    <source>
        <dbReference type="Proteomes" id="UP001175271"/>
    </source>
</evidence>
<dbReference type="SUPFAM" id="SSF81343">
    <property type="entry name" value="Fumarate reductase respiratory complex transmembrane subunits"/>
    <property type="match status" value="1"/>
</dbReference>
<comment type="subcellular location">
    <subcellularLocation>
        <location evidence="1">Mitochondrion inner membrane</location>
        <topology evidence="1">Multi-pass membrane protein</topology>
    </subcellularLocation>
</comment>
<dbReference type="AlphaFoldDB" id="A0AA39I188"/>
<feature type="transmembrane region" description="Helical" evidence="12">
    <location>
        <begin position="81"/>
        <end position="103"/>
    </location>
</feature>
<dbReference type="InterPro" id="IPR034804">
    <property type="entry name" value="SQR/QFR_C/D"/>
</dbReference>
<protein>
    <recommendedName>
        <fullName evidence="15">Succinate dehydrogenase cytochrome b560 subunit, mitochondrial</fullName>
    </recommendedName>
</protein>
<dbReference type="PROSITE" id="PS01000">
    <property type="entry name" value="SDH_CYT_1"/>
    <property type="match status" value="1"/>
</dbReference>
<reference evidence="13" key="1">
    <citation type="submission" date="2023-06" db="EMBL/GenBank/DDBJ databases">
        <title>Genomic analysis of the entomopathogenic nematode Steinernema hermaphroditum.</title>
        <authorList>
            <person name="Schwarz E.M."/>
            <person name="Heppert J.K."/>
            <person name="Baniya A."/>
            <person name="Schwartz H.T."/>
            <person name="Tan C.-H."/>
            <person name="Antoshechkin I."/>
            <person name="Sternberg P.W."/>
            <person name="Goodrich-Blair H."/>
            <person name="Dillman A.R."/>
        </authorList>
    </citation>
    <scope>NUCLEOTIDE SEQUENCE</scope>
    <source>
        <strain evidence="13">PS9179</strain>
        <tissue evidence="13">Whole animal</tissue>
    </source>
</reference>
<dbReference type="GO" id="GO:0006121">
    <property type="term" value="P:mitochondrial electron transport, succinate to ubiquinone"/>
    <property type="evidence" value="ECO:0007669"/>
    <property type="project" value="TreeGrafter"/>
</dbReference>
<evidence type="ECO:0000256" key="8">
    <source>
        <dbReference type="ARBA" id="ARBA00022989"/>
    </source>
</evidence>
<dbReference type="InterPro" id="IPR014314">
    <property type="entry name" value="Succ_DH_cytb556"/>
</dbReference>
<evidence type="ECO:0000256" key="5">
    <source>
        <dbReference type="ARBA" id="ARBA00022723"/>
    </source>
</evidence>
<dbReference type="Gene3D" id="1.20.1300.10">
    <property type="entry name" value="Fumarate reductase/succinate dehydrogenase, transmembrane subunit"/>
    <property type="match status" value="1"/>
</dbReference>
<dbReference type="GO" id="GO:0009055">
    <property type="term" value="F:electron transfer activity"/>
    <property type="evidence" value="ECO:0007669"/>
    <property type="project" value="InterPro"/>
</dbReference>
<name>A0AA39I188_9BILA</name>
<sequence length="189" mass="21028">MSKFCDKMSFMRAATLCRSTGLLPNAVRLHTSALTRADAKTPIQKLGWEYLMRQKALNRPISPHLQIYQPQLTWYLSGLHRISGCVMAGTLLIGGLGFAALPVDFTTFIEYIRSWNIPSVITGAFQFIVAFPIVFHTLNGVRFLGFDLAMGTDIVSVYRSGWFVFGISIAIALAVVIAAKKEQKKLKKL</sequence>
<dbReference type="GO" id="GO:0006099">
    <property type="term" value="P:tricarboxylic acid cycle"/>
    <property type="evidence" value="ECO:0007669"/>
    <property type="project" value="InterPro"/>
</dbReference>
<keyword evidence="11 12" id="KW-0472">Membrane</keyword>
<accession>A0AA39I188</accession>
<keyword evidence="4 12" id="KW-0812">Transmembrane</keyword>
<dbReference type="PANTHER" id="PTHR10978">
    <property type="entry name" value="SUCCINATE DEHYDROGENASE CYTOCHROME B560 SUBUNIT"/>
    <property type="match status" value="1"/>
</dbReference>
<feature type="transmembrane region" description="Helical" evidence="12">
    <location>
        <begin position="115"/>
        <end position="138"/>
    </location>
</feature>
<dbReference type="FunFam" id="1.20.1300.10:FF:000011">
    <property type="entry name" value="Succinate dehydrogenase cytochrome b560 subunit"/>
    <property type="match status" value="1"/>
</dbReference>
<dbReference type="InterPro" id="IPR000701">
    <property type="entry name" value="SuccDH_FuR_B_TM-su"/>
</dbReference>
<gene>
    <name evidence="13" type="ORF">QR680_011863</name>
</gene>
<dbReference type="GO" id="GO:0005743">
    <property type="term" value="C:mitochondrial inner membrane"/>
    <property type="evidence" value="ECO:0007669"/>
    <property type="project" value="UniProtKB-SubCell"/>
</dbReference>
<comment type="pathway">
    <text evidence="2">Carbohydrate metabolism; tricarboxylic acid cycle.</text>
</comment>
<keyword evidence="14" id="KW-1185">Reference proteome</keyword>
<dbReference type="PROSITE" id="PS01001">
    <property type="entry name" value="SDH_CYT_2"/>
    <property type="match status" value="1"/>
</dbReference>
<evidence type="ECO:0000256" key="10">
    <source>
        <dbReference type="ARBA" id="ARBA00023128"/>
    </source>
</evidence>
<keyword evidence="3" id="KW-0349">Heme</keyword>
<dbReference type="CDD" id="cd03499">
    <property type="entry name" value="SQR_TypeC_SdhC"/>
    <property type="match status" value="1"/>
</dbReference>
<feature type="transmembrane region" description="Helical" evidence="12">
    <location>
        <begin position="158"/>
        <end position="179"/>
    </location>
</feature>
<evidence type="ECO:0000256" key="3">
    <source>
        <dbReference type="ARBA" id="ARBA00022617"/>
    </source>
</evidence>
<evidence type="ECO:0000256" key="2">
    <source>
        <dbReference type="ARBA" id="ARBA00005163"/>
    </source>
</evidence>
<proteinExistence type="predicted"/>